<keyword evidence="1" id="KW-0812">Transmembrane</keyword>
<dbReference type="Proteomes" id="UP000295063">
    <property type="component" value="Unassembled WGS sequence"/>
</dbReference>
<evidence type="ECO:0000256" key="1">
    <source>
        <dbReference type="SAM" id="Phobius"/>
    </source>
</evidence>
<keyword evidence="1" id="KW-1133">Transmembrane helix</keyword>
<feature type="transmembrane region" description="Helical" evidence="1">
    <location>
        <begin position="124"/>
        <end position="142"/>
    </location>
</feature>
<feature type="transmembrane region" description="Helical" evidence="1">
    <location>
        <begin position="95"/>
        <end position="118"/>
    </location>
</feature>
<reference evidence="2 3" key="1">
    <citation type="submission" date="2019-03" db="EMBL/GenBank/DDBJ databases">
        <title>Genomic Encyclopedia of Type Strains, Phase IV (KMG-IV): sequencing the most valuable type-strain genomes for metagenomic binning, comparative biology and taxonomic classification.</title>
        <authorList>
            <person name="Goeker M."/>
        </authorList>
    </citation>
    <scope>NUCLEOTIDE SEQUENCE [LARGE SCALE GENOMIC DNA]</scope>
    <source>
        <strain evidence="2 3">DSM 15969</strain>
    </source>
</reference>
<accession>A0A4R1Q3J1</accession>
<keyword evidence="3" id="KW-1185">Reference proteome</keyword>
<dbReference type="AlphaFoldDB" id="A0A4R1Q3J1"/>
<protein>
    <submittedName>
        <fullName evidence="2">Uncharacterized protein</fullName>
    </submittedName>
</protein>
<feature type="transmembrane region" description="Helical" evidence="1">
    <location>
        <begin position="65"/>
        <end position="83"/>
    </location>
</feature>
<dbReference type="OrthoDB" id="1681794at2"/>
<keyword evidence="1" id="KW-0472">Membrane</keyword>
<name>A0A4R1Q3J1_9FIRM</name>
<sequence>MKSSLEMVFWSIAFPGFGQILNGRIVKGFVFLALEFLINVNSNINQAILLSFLGDIRQAIEVANYQWMLFYPCVYVFAIWDAYRDAGAVLSRFSFLPSVCSAYCGTIGVIFSPVFTFFTVTFGPIWLGILGMLIGAVIGFLIKQMLTVASSGRQ</sequence>
<evidence type="ECO:0000313" key="3">
    <source>
        <dbReference type="Proteomes" id="UP000295063"/>
    </source>
</evidence>
<comment type="caution">
    <text evidence="2">The sequence shown here is derived from an EMBL/GenBank/DDBJ whole genome shotgun (WGS) entry which is preliminary data.</text>
</comment>
<gene>
    <name evidence="2" type="ORF">EV210_11336</name>
</gene>
<evidence type="ECO:0000313" key="2">
    <source>
        <dbReference type="EMBL" id="TCL35196.1"/>
    </source>
</evidence>
<dbReference type="RefSeq" id="WP_132082613.1">
    <property type="nucleotide sequence ID" value="NZ_SLUI01000013.1"/>
</dbReference>
<dbReference type="EMBL" id="SLUI01000013">
    <property type="protein sequence ID" value="TCL35196.1"/>
    <property type="molecule type" value="Genomic_DNA"/>
</dbReference>
<organism evidence="2 3">
    <name type="scientific">Anaerospora hongkongensis</name>
    <dbReference type="NCBI Taxonomy" id="244830"/>
    <lineage>
        <taxon>Bacteria</taxon>
        <taxon>Bacillati</taxon>
        <taxon>Bacillota</taxon>
        <taxon>Negativicutes</taxon>
        <taxon>Selenomonadales</taxon>
        <taxon>Sporomusaceae</taxon>
        <taxon>Anaerospora</taxon>
    </lineage>
</organism>
<proteinExistence type="predicted"/>